<dbReference type="EMBL" id="MEUB01000017">
    <property type="protein sequence ID" value="OGC23542.1"/>
    <property type="molecule type" value="Genomic_DNA"/>
</dbReference>
<dbReference type="SUPFAM" id="SSF116842">
    <property type="entry name" value="XseB-like"/>
    <property type="match status" value="1"/>
</dbReference>
<evidence type="ECO:0000256" key="5">
    <source>
        <dbReference type="ARBA" id="ARBA00022839"/>
    </source>
</evidence>
<evidence type="ECO:0000256" key="4">
    <source>
        <dbReference type="ARBA" id="ARBA00022801"/>
    </source>
</evidence>
<comment type="caution">
    <text evidence="7">The sequence shown here is derived from an EMBL/GenBank/DDBJ whole genome shotgun (WGS) entry which is preliminary data.</text>
</comment>
<evidence type="ECO:0000256" key="1">
    <source>
        <dbReference type="ARBA" id="ARBA00009998"/>
    </source>
</evidence>
<keyword evidence="3" id="KW-0540">Nuclease</keyword>
<dbReference type="GO" id="GO:0006308">
    <property type="term" value="P:DNA catabolic process"/>
    <property type="evidence" value="ECO:0007669"/>
    <property type="project" value="InterPro"/>
</dbReference>
<comment type="similarity">
    <text evidence="1">Belongs to the XseB family.</text>
</comment>
<dbReference type="GO" id="GO:0009318">
    <property type="term" value="C:exodeoxyribonuclease VII complex"/>
    <property type="evidence" value="ECO:0007669"/>
    <property type="project" value="InterPro"/>
</dbReference>
<evidence type="ECO:0000256" key="3">
    <source>
        <dbReference type="ARBA" id="ARBA00022722"/>
    </source>
</evidence>
<keyword evidence="5" id="KW-0269">Exonuclease</keyword>
<keyword evidence="6" id="KW-0175">Coiled coil</keyword>
<accession>A0A1F4SSX1</accession>
<dbReference type="Gene3D" id="1.10.287.1040">
    <property type="entry name" value="Exonuclease VII, small subunit"/>
    <property type="match status" value="1"/>
</dbReference>
<organism evidence="7 8">
    <name type="scientific">candidate division WOR-1 bacterium RIFOXYB2_FULL_37_13</name>
    <dbReference type="NCBI Taxonomy" id="1802579"/>
    <lineage>
        <taxon>Bacteria</taxon>
        <taxon>Bacillati</taxon>
        <taxon>Saganbacteria</taxon>
    </lineage>
</organism>
<evidence type="ECO:0000256" key="6">
    <source>
        <dbReference type="SAM" id="Coils"/>
    </source>
</evidence>
<gene>
    <name evidence="7" type="ORF">A2310_02950</name>
</gene>
<protein>
    <submittedName>
        <fullName evidence="7">Uncharacterized protein</fullName>
    </submittedName>
</protein>
<reference evidence="7 8" key="1">
    <citation type="journal article" date="2016" name="Nat. Commun.">
        <title>Thousands of microbial genomes shed light on interconnected biogeochemical processes in an aquifer system.</title>
        <authorList>
            <person name="Anantharaman K."/>
            <person name="Brown C.T."/>
            <person name="Hug L.A."/>
            <person name="Sharon I."/>
            <person name="Castelle C.J."/>
            <person name="Probst A.J."/>
            <person name="Thomas B.C."/>
            <person name="Singh A."/>
            <person name="Wilkins M.J."/>
            <person name="Karaoz U."/>
            <person name="Brodie E.L."/>
            <person name="Williams K.H."/>
            <person name="Hubbard S.S."/>
            <person name="Banfield J.F."/>
        </authorList>
    </citation>
    <scope>NUCLEOTIDE SEQUENCE [LARGE SCALE GENOMIC DNA]</scope>
</reference>
<dbReference type="GO" id="GO:0008855">
    <property type="term" value="F:exodeoxyribonuclease VII activity"/>
    <property type="evidence" value="ECO:0007669"/>
    <property type="project" value="InterPro"/>
</dbReference>
<evidence type="ECO:0000313" key="7">
    <source>
        <dbReference type="EMBL" id="OGC23542.1"/>
    </source>
</evidence>
<evidence type="ECO:0000313" key="8">
    <source>
        <dbReference type="Proteomes" id="UP000178417"/>
    </source>
</evidence>
<keyword evidence="2" id="KW-0963">Cytoplasm</keyword>
<dbReference type="Proteomes" id="UP000178417">
    <property type="component" value="Unassembled WGS sequence"/>
</dbReference>
<sequence>MAAKKGSYKVAYEGLEKIFDELREGKIEIDELEERLKKALEYIKTCKDILKKQETKVTDILKEIKEEEKD</sequence>
<dbReference type="InterPro" id="IPR003761">
    <property type="entry name" value="Exonuc_VII_S"/>
</dbReference>
<keyword evidence="4" id="KW-0378">Hydrolase</keyword>
<dbReference type="Pfam" id="PF02609">
    <property type="entry name" value="Exonuc_VII_S"/>
    <property type="match status" value="1"/>
</dbReference>
<dbReference type="STRING" id="1802579.A2310_02950"/>
<dbReference type="AlphaFoldDB" id="A0A1F4SSX1"/>
<name>A0A1F4SSX1_UNCSA</name>
<dbReference type="InterPro" id="IPR037004">
    <property type="entry name" value="Exonuc_VII_ssu_sf"/>
</dbReference>
<evidence type="ECO:0000256" key="2">
    <source>
        <dbReference type="ARBA" id="ARBA00022490"/>
    </source>
</evidence>
<feature type="coiled-coil region" evidence="6">
    <location>
        <begin position="15"/>
        <end position="70"/>
    </location>
</feature>
<proteinExistence type="inferred from homology"/>